<evidence type="ECO:0000313" key="2">
    <source>
        <dbReference type="EMBL" id="KDR84511.1"/>
    </source>
</evidence>
<evidence type="ECO:0008006" key="4">
    <source>
        <dbReference type="Google" id="ProtNLM"/>
    </source>
</evidence>
<evidence type="ECO:0000256" key="1">
    <source>
        <dbReference type="SAM" id="Phobius"/>
    </source>
</evidence>
<proteinExistence type="predicted"/>
<feature type="transmembrane region" description="Helical" evidence="1">
    <location>
        <begin position="12"/>
        <end position="33"/>
    </location>
</feature>
<feature type="transmembrane region" description="Helical" evidence="1">
    <location>
        <begin position="120"/>
        <end position="146"/>
    </location>
</feature>
<dbReference type="Proteomes" id="UP000027222">
    <property type="component" value="Unassembled WGS sequence"/>
</dbReference>
<dbReference type="STRING" id="685588.A0A067TMZ0"/>
<gene>
    <name evidence="2" type="ORF">GALMADRAFT_716220</name>
</gene>
<keyword evidence="1" id="KW-0812">Transmembrane</keyword>
<dbReference type="EMBL" id="KL142368">
    <property type="protein sequence ID" value="KDR84511.1"/>
    <property type="molecule type" value="Genomic_DNA"/>
</dbReference>
<sequence length="194" mass="21392">MPELDSTLGAALLGTFTASILYGVTSVQTFLYFHDSRNDGRFLKSLVLFLWILDTIHLGFTYHGLYFYLVTNFGNFAVLLSPTWSILAQVYITTISDLIVRGVFSRRVSLLCGPRRMLAFFLPVFIMTLSLLVFACGCAFASRAFILGTYAKMNEAASMLYTSLGAAAVADTVIAVSLCSLLIQSRTGFKGYEH</sequence>
<organism evidence="2 3">
    <name type="scientific">Galerina marginata (strain CBS 339.88)</name>
    <dbReference type="NCBI Taxonomy" id="685588"/>
    <lineage>
        <taxon>Eukaryota</taxon>
        <taxon>Fungi</taxon>
        <taxon>Dikarya</taxon>
        <taxon>Basidiomycota</taxon>
        <taxon>Agaricomycotina</taxon>
        <taxon>Agaricomycetes</taxon>
        <taxon>Agaricomycetidae</taxon>
        <taxon>Agaricales</taxon>
        <taxon>Agaricineae</taxon>
        <taxon>Strophariaceae</taxon>
        <taxon>Galerina</taxon>
    </lineage>
</organism>
<dbReference type="HOGENOM" id="CLU_046025_16_0_1"/>
<dbReference type="PANTHER" id="PTHR40465:SF1">
    <property type="entry name" value="DUF6534 DOMAIN-CONTAINING PROTEIN"/>
    <property type="match status" value="1"/>
</dbReference>
<name>A0A067TMZ0_GALM3</name>
<keyword evidence="3" id="KW-1185">Reference proteome</keyword>
<dbReference type="OrthoDB" id="2535105at2759"/>
<evidence type="ECO:0000313" key="3">
    <source>
        <dbReference type="Proteomes" id="UP000027222"/>
    </source>
</evidence>
<keyword evidence="1" id="KW-0472">Membrane</keyword>
<feature type="transmembrane region" description="Helical" evidence="1">
    <location>
        <begin position="45"/>
        <end position="70"/>
    </location>
</feature>
<dbReference type="PANTHER" id="PTHR40465">
    <property type="entry name" value="CHROMOSOME 1, WHOLE GENOME SHOTGUN SEQUENCE"/>
    <property type="match status" value="1"/>
</dbReference>
<dbReference type="AlphaFoldDB" id="A0A067TMZ0"/>
<feature type="transmembrane region" description="Helical" evidence="1">
    <location>
        <begin position="76"/>
        <end position="100"/>
    </location>
</feature>
<keyword evidence="1" id="KW-1133">Transmembrane helix</keyword>
<accession>A0A067TMZ0</accession>
<feature type="transmembrane region" description="Helical" evidence="1">
    <location>
        <begin position="158"/>
        <end position="183"/>
    </location>
</feature>
<protein>
    <recommendedName>
        <fullName evidence="4">G-protein coupled receptors family 1 profile domain-containing protein</fullName>
    </recommendedName>
</protein>
<reference evidence="3" key="1">
    <citation type="journal article" date="2014" name="Proc. Natl. Acad. Sci. U.S.A.">
        <title>Extensive sampling of basidiomycete genomes demonstrates inadequacy of the white-rot/brown-rot paradigm for wood decay fungi.</title>
        <authorList>
            <person name="Riley R."/>
            <person name="Salamov A.A."/>
            <person name="Brown D.W."/>
            <person name="Nagy L.G."/>
            <person name="Floudas D."/>
            <person name="Held B.W."/>
            <person name="Levasseur A."/>
            <person name="Lombard V."/>
            <person name="Morin E."/>
            <person name="Otillar R."/>
            <person name="Lindquist E.A."/>
            <person name="Sun H."/>
            <person name="LaButti K.M."/>
            <person name="Schmutz J."/>
            <person name="Jabbour D."/>
            <person name="Luo H."/>
            <person name="Baker S.E."/>
            <person name="Pisabarro A.G."/>
            <person name="Walton J.D."/>
            <person name="Blanchette R.A."/>
            <person name="Henrissat B."/>
            <person name="Martin F."/>
            <person name="Cullen D."/>
            <person name="Hibbett D.S."/>
            <person name="Grigoriev I.V."/>
        </authorList>
    </citation>
    <scope>NUCLEOTIDE SEQUENCE [LARGE SCALE GENOMIC DNA]</scope>
    <source>
        <strain evidence="3">CBS 339.88</strain>
    </source>
</reference>